<name>A0A091DPU7_FUKDA</name>
<evidence type="ECO:0000313" key="10">
    <source>
        <dbReference type="EMBL" id="KFO32270.1"/>
    </source>
</evidence>
<dbReference type="PRINTS" id="PR00886">
    <property type="entry name" value="HIGHMOBLTY12"/>
</dbReference>
<dbReference type="InterPro" id="IPR036910">
    <property type="entry name" value="HMG_box_dom_sf"/>
</dbReference>
<evidence type="ECO:0000256" key="8">
    <source>
        <dbReference type="SAM" id="MobiDB-lite"/>
    </source>
</evidence>
<dbReference type="AlphaFoldDB" id="A0A091DPU7"/>
<dbReference type="STRING" id="885580.ENSFDAP00000019166"/>
<keyword evidence="6 7" id="KW-0539">Nucleus</keyword>
<dbReference type="GO" id="GO:0003677">
    <property type="term" value="F:DNA binding"/>
    <property type="evidence" value="ECO:0007669"/>
    <property type="project" value="UniProtKB-UniRule"/>
</dbReference>
<dbReference type="GO" id="GO:0006357">
    <property type="term" value="P:regulation of transcription by RNA polymerase II"/>
    <property type="evidence" value="ECO:0007669"/>
    <property type="project" value="TreeGrafter"/>
</dbReference>
<evidence type="ECO:0000259" key="9">
    <source>
        <dbReference type="PROSITE" id="PS50118"/>
    </source>
</evidence>
<accession>A0A091DPU7</accession>
<evidence type="ECO:0000256" key="3">
    <source>
        <dbReference type="ARBA" id="ARBA00022454"/>
    </source>
</evidence>
<reference evidence="10 11" key="1">
    <citation type="submission" date="2013-11" db="EMBL/GenBank/DDBJ databases">
        <title>The Damaraland mole rat (Fukomys damarensis) genome and evolution of African mole rats.</title>
        <authorList>
            <person name="Gladyshev V.N."/>
            <person name="Fang X."/>
        </authorList>
    </citation>
    <scope>NUCLEOTIDE SEQUENCE [LARGE SCALE GENOMIC DNA]</scope>
    <source>
        <tissue evidence="10">Liver</tissue>
    </source>
</reference>
<evidence type="ECO:0000313" key="11">
    <source>
        <dbReference type="Proteomes" id="UP000028990"/>
    </source>
</evidence>
<keyword evidence="4" id="KW-0677">Repeat</keyword>
<proteinExistence type="inferred from homology"/>
<dbReference type="PANTHER" id="PTHR48112">
    <property type="entry name" value="HIGH MOBILITY GROUP PROTEIN DSP1"/>
    <property type="match status" value="1"/>
</dbReference>
<dbReference type="PROSITE" id="PS50118">
    <property type="entry name" value="HMG_BOX_2"/>
    <property type="match status" value="1"/>
</dbReference>
<dbReference type="EMBL" id="KN122191">
    <property type="protein sequence ID" value="KFO32270.1"/>
    <property type="molecule type" value="Genomic_DNA"/>
</dbReference>
<evidence type="ECO:0000256" key="5">
    <source>
        <dbReference type="ARBA" id="ARBA00023125"/>
    </source>
</evidence>
<dbReference type="Proteomes" id="UP000028990">
    <property type="component" value="Unassembled WGS sequence"/>
</dbReference>
<protein>
    <submittedName>
        <fullName evidence="10">High mobility group-T protein</fullName>
    </submittedName>
</protein>
<feature type="compositionally biased region" description="Basic and acidic residues" evidence="8">
    <location>
        <begin position="58"/>
        <end position="76"/>
    </location>
</feature>
<organism evidence="10 11">
    <name type="scientific">Fukomys damarensis</name>
    <name type="common">Damaraland mole rat</name>
    <name type="synonym">Cryptomys damarensis</name>
    <dbReference type="NCBI Taxonomy" id="885580"/>
    <lineage>
        <taxon>Eukaryota</taxon>
        <taxon>Metazoa</taxon>
        <taxon>Chordata</taxon>
        <taxon>Craniata</taxon>
        <taxon>Vertebrata</taxon>
        <taxon>Euteleostomi</taxon>
        <taxon>Mammalia</taxon>
        <taxon>Eutheria</taxon>
        <taxon>Euarchontoglires</taxon>
        <taxon>Glires</taxon>
        <taxon>Rodentia</taxon>
        <taxon>Hystricomorpha</taxon>
        <taxon>Bathyergidae</taxon>
        <taxon>Fukomys</taxon>
    </lineage>
</organism>
<feature type="domain" description="HMG box" evidence="9">
    <location>
        <begin position="9"/>
        <end position="76"/>
    </location>
</feature>
<dbReference type="GO" id="GO:0005694">
    <property type="term" value="C:chromosome"/>
    <property type="evidence" value="ECO:0007669"/>
    <property type="project" value="UniProtKB-SubCell"/>
</dbReference>
<dbReference type="PANTHER" id="PTHR48112:SF12">
    <property type="entry name" value="HIGH MOBILITY GROUP PROTEIN B1-LIKE 1-RELATED"/>
    <property type="match status" value="1"/>
</dbReference>
<comment type="subcellular location">
    <subcellularLocation>
        <location evidence="1">Chromosome</location>
    </subcellularLocation>
</comment>
<comment type="similarity">
    <text evidence="2">Belongs to the HMGB family.</text>
</comment>
<evidence type="ECO:0000256" key="2">
    <source>
        <dbReference type="ARBA" id="ARBA00008774"/>
    </source>
</evidence>
<dbReference type="SUPFAM" id="SSF47095">
    <property type="entry name" value="HMG-box"/>
    <property type="match status" value="1"/>
</dbReference>
<evidence type="ECO:0000256" key="6">
    <source>
        <dbReference type="ARBA" id="ARBA00023242"/>
    </source>
</evidence>
<dbReference type="SMART" id="SM00398">
    <property type="entry name" value="HMG"/>
    <property type="match status" value="1"/>
</dbReference>
<dbReference type="InterPro" id="IPR050342">
    <property type="entry name" value="HMGB"/>
</dbReference>
<dbReference type="GO" id="GO:0005634">
    <property type="term" value="C:nucleus"/>
    <property type="evidence" value="ECO:0007669"/>
    <property type="project" value="UniProtKB-UniRule"/>
</dbReference>
<evidence type="ECO:0000256" key="4">
    <source>
        <dbReference type="ARBA" id="ARBA00022737"/>
    </source>
</evidence>
<dbReference type="CDD" id="cd21979">
    <property type="entry name" value="HMG-box_HMGB_rpt2"/>
    <property type="match status" value="1"/>
</dbReference>
<gene>
    <name evidence="10" type="ORF">H920_06373</name>
</gene>
<sequence length="76" mass="8463">MKFKNPNAPKSPPSAFFLLCSEHCPQIKGEPPGLSIGDVVKKLGEMWNNTAAEDEQPDEKKAARLKEKYDKDIAAY</sequence>
<evidence type="ECO:0000256" key="1">
    <source>
        <dbReference type="ARBA" id="ARBA00004286"/>
    </source>
</evidence>
<keyword evidence="5 7" id="KW-0238">DNA-binding</keyword>
<keyword evidence="11" id="KW-1185">Reference proteome</keyword>
<dbReference type="InterPro" id="IPR009071">
    <property type="entry name" value="HMG_box_dom"/>
</dbReference>
<feature type="DNA-binding region" description="HMG box" evidence="7">
    <location>
        <begin position="9"/>
        <end position="76"/>
    </location>
</feature>
<dbReference type="Pfam" id="PF00505">
    <property type="entry name" value="HMG_box"/>
    <property type="match status" value="1"/>
</dbReference>
<dbReference type="Gene3D" id="1.10.30.10">
    <property type="entry name" value="High mobility group box domain"/>
    <property type="match status" value="1"/>
</dbReference>
<keyword evidence="3" id="KW-0158">Chromosome</keyword>
<feature type="region of interest" description="Disordered" evidence="8">
    <location>
        <begin position="50"/>
        <end position="76"/>
    </location>
</feature>
<evidence type="ECO:0000256" key="7">
    <source>
        <dbReference type="PROSITE-ProRule" id="PRU00267"/>
    </source>
</evidence>